<proteinExistence type="inferred from homology"/>
<feature type="domain" description="Tripartite ATP-independent periplasmic transporters DctQ component" evidence="10">
    <location>
        <begin position="33"/>
        <end position="169"/>
    </location>
</feature>
<keyword evidence="6 9" id="KW-1133">Transmembrane helix</keyword>
<sequence>MITRRDEEMFIRAMNDLISRVLQLVLTLFMIVMIIAVVWQVFTRFVLQDPSGFTDELSRYLLIWIGILGGAYTFVIKRHLALELLAAKLSERGICVLSVVTNLIIIAFSSIAFIYGGADLVSSTLKHGQISPGIVIGGHHLLIGYVYLVVPIAGVLIGYFGLIDIIQALHKLTQKSNPSSLEGQL</sequence>
<evidence type="ECO:0000256" key="5">
    <source>
        <dbReference type="ARBA" id="ARBA00022692"/>
    </source>
</evidence>
<keyword evidence="3" id="KW-1003">Cell membrane</keyword>
<dbReference type="Proteomes" id="UP001199044">
    <property type="component" value="Unassembled WGS sequence"/>
</dbReference>
<feature type="transmembrane region" description="Helical" evidence="9">
    <location>
        <begin position="96"/>
        <end position="118"/>
    </location>
</feature>
<evidence type="ECO:0000256" key="2">
    <source>
        <dbReference type="ARBA" id="ARBA00022448"/>
    </source>
</evidence>
<comment type="subcellular location">
    <subcellularLocation>
        <location evidence="1 9">Cell inner membrane</location>
        <topology evidence="1 9">Multi-pass membrane protein</topology>
    </subcellularLocation>
</comment>
<protein>
    <recommendedName>
        <fullName evidence="9">TRAP transporter small permease protein</fullName>
    </recommendedName>
</protein>
<dbReference type="RefSeq" id="WP_225251536.1">
    <property type="nucleotide sequence ID" value="NZ_JAIWIU010000136.1"/>
</dbReference>
<keyword evidence="7 9" id="KW-0472">Membrane</keyword>
<feature type="transmembrane region" description="Helical" evidence="9">
    <location>
        <begin position="21"/>
        <end position="42"/>
    </location>
</feature>
<reference evidence="12" key="1">
    <citation type="submission" date="2023-07" db="EMBL/GenBank/DDBJ databases">
        <title>Molecular identification of indigenous halophilic bacteria isolated from red sea cost, biodegradation of synthetic dyes and assessment of degraded metabolite toxicity.</title>
        <authorList>
            <person name="Chaieb K."/>
            <person name="Altayb H.N."/>
        </authorList>
    </citation>
    <scope>NUCLEOTIDE SEQUENCE [LARGE SCALE GENOMIC DNA]</scope>
    <source>
        <strain evidence="12">K20</strain>
    </source>
</reference>
<feature type="transmembrane region" description="Helical" evidence="9">
    <location>
        <begin position="57"/>
        <end position="75"/>
    </location>
</feature>
<feature type="transmembrane region" description="Helical" evidence="9">
    <location>
        <begin position="138"/>
        <end position="162"/>
    </location>
</feature>
<comment type="similarity">
    <text evidence="8 9">Belongs to the TRAP transporter small permease family.</text>
</comment>
<evidence type="ECO:0000256" key="3">
    <source>
        <dbReference type="ARBA" id="ARBA00022475"/>
    </source>
</evidence>
<evidence type="ECO:0000256" key="6">
    <source>
        <dbReference type="ARBA" id="ARBA00022989"/>
    </source>
</evidence>
<comment type="subunit">
    <text evidence="9">The complex comprises the extracytoplasmic solute receptor protein and the two transmembrane proteins.</text>
</comment>
<keyword evidence="2 9" id="KW-0813">Transport</keyword>
<evidence type="ECO:0000256" key="7">
    <source>
        <dbReference type="ARBA" id="ARBA00023136"/>
    </source>
</evidence>
<dbReference type="InterPro" id="IPR007387">
    <property type="entry name" value="TRAP_DctQ"/>
</dbReference>
<evidence type="ECO:0000256" key="9">
    <source>
        <dbReference type="RuleBase" id="RU369079"/>
    </source>
</evidence>
<accession>A0ABS7YQL9</accession>
<evidence type="ECO:0000256" key="4">
    <source>
        <dbReference type="ARBA" id="ARBA00022519"/>
    </source>
</evidence>
<name>A0ABS7YQL9_9VIBR</name>
<dbReference type="Pfam" id="PF04290">
    <property type="entry name" value="DctQ"/>
    <property type="match status" value="1"/>
</dbReference>
<dbReference type="EMBL" id="JAIWIU010000136">
    <property type="protein sequence ID" value="MCA2017966.1"/>
    <property type="molecule type" value="Genomic_DNA"/>
</dbReference>
<evidence type="ECO:0000256" key="8">
    <source>
        <dbReference type="ARBA" id="ARBA00038436"/>
    </source>
</evidence>
<comment type="function">
    <text evidence="9">Part of the tripartite ATP-independent periplasmic (TRAP) transport system.</text>
</comment>
<dbReference type="PANTHER" id="PTHR35011">
    <property type="entry name" value="2,3-DIKETO-L-GULONATE TRAP TRANSPORTER SMALL PERMEASE PROTEIN YIAM"/>
    <property type="match status" value="1"/>
</dbReference>
<keyword evidence="5 9" id="KW-0812">Transmembrane</keyword>
<gene>
    <name evidence="11" type="ORF">LDJ79_17730</name>
</gene>
<evidence type="ECO:0000313" key="12">
    <source>
        <dbReference type="Proteomes" id="UP001199044"/>
    </source>
</evidence>
<evidence type="ECO:0000259" key="10">
    <source>
        <dbReference type="Pfam" id="PF04290"/>
    </source>
</evidence>
<organism evidence="11 12">
    <name type="scientific">Vibrio tritonius</name>
    <dbReference type="NCBI Taxonomy" id="1435069"/>
    <lineage>
        <taxon>Bacteria</taxon>
        <taxon>Pseudomonadati</taxon>
        <taxon>Pseudomonadota</taxon>
        <taxon>Gammaproteobacteria</taxon>
        <taxon>Vibrionales</taxon>
        <taxon>Vibrionaceae</taxon>
        <taxon>Vibrio</taxon>
    </lineage>
</organism>
<evidence type="ECO:0000256" key="1">
    <source>
        <dbReference type="ARBA" id="ARBA00004429"/>
    </source>
</evidence>
<dbReference type="InterPro" id="IPR055348">
    <property type="entry name" value="DctQ"/>
</dbReference>
<keyword evidence="4 9" id="KW-0997">Cell inner membrane</keyword>
<keyword evidence="12" id="KW-1185">Reference proteome</keyword>
<evidence type="ECO:0000313" key="11">
    <source>
        <dbReference type="EMBL" id="MCA2017966.1"/>
    </source>
</evidence>
<dbReference type="PANTHER" id="PTHR35011:SF2">
    <property type="entry name" value="2,3-DIKETO-L-GULONATE TRAP TRANSPORTER SMALL PERMEASE PROTEIN YIAM"/>
    <property type="match status" value="1"/>
</dbReference>
<comment type="caution">
    <text evidence="11">The sequence shown here is derived from an EMBL/GenBank/DDBJ whole genome shotgun (WGS) entry which is preliminary data.</text>
</comment>